<protein>
    <submittedName>
        <fullName evidence="1">Uncharacterized protein</fullName>
    </submittedName>
</protein>
<dbReference type="EMBL" id="JBAWTH010000075">
    <property type="protein sequence ID" value="KAL2279465.1"/>
    <property type="molecule type" value="Genomic_DNA"/>
</dbReference>
<evidence type="ECO:0000313" key="2">
    <source>
        <dbReference type="Proteomes" id="UP001600888"/>
    </source>
</evidence>
<sequence>MPLLPAPDPLSPPTAFLNFHSHLRQQPSSSSIHTTHTTHIIVTIATICERRRPHPFDDHLLIFTAFF</sequence>
<dbReference type="Proteomes" id="UP001600888">
    <property type="component" value="Unassembled WGS sequence"/>
</dbReference>
<organism evidence="1 2">
    <name type="scientific">Diaporthe vaccinii</name>
    <dbReference type="NCBI Taxonomy" id="105482"/>
    <lineage>
        <taxon>Eukaryota</taxon>
        <taxon>Fungi</taxon>
        <taxon>Dikarya</taxon>
        <taxon>Ascomycota</taxon>
        <taxon>Pezizomycotina</taxon>
        <taxon>Sordariomycetes</taxon>
        <taxon>Sordariomycetidae</taxon>
        <taxon>Diaporthales</taxon>
        <taxon>Diaporthaceae</taxon>
        <taxon>Diaporthe</taxon>
        <taxon>Diaporthe eres species complex</taxon>
    </lineage>
</organism>
<evidence type="ECO:0000313" key="1">
    <source>
        <dbReference type="EMBL" id="KAL2279465.1"/>
    </source>
</evidence>
<name>A0ABR4EAM1_9PEZI</name>
<gene>
    <name evidence="1" type="ORF">FJTKL_13362</name>
</gene>
<proteinExistence type="predicted"/>
<keyword evidence="2" id="KW-1185">Reference proteome</keyword>
<comment type="caution">
    <text evidence="1">The sequence shown here is derived from an EMBL/GenBank/DDBJ whole genome shotgun (WGS) entry which is preliminary data.</text>
</comment>
<accession>A0ABR4EAM1</accession>
<reference evidence="1 2" key="1">
    <citation type="submission" date="2024-03" db="EMBL/GenBank/DDBJ databases">
        <title>A high-quality draft genome sequence of Diaporthe vaccinii, a causative agent of upright dieback and viscid rot disease in cranberry plants.</title>
        <authorList>
            <person name="Sarrasin M."/>
            <person name="Lang B.F."/>
            <person name="Burger G."/>
        </authorList>
    </citation>
    <scope>NUCLEOTIDE SEQUENCE [LARGE SCALE GENOMIC DNA]</scope>
    <source>
        <strain evidence="1 2">IS7</strain>
    </source>
</reference>